<dbReference type="CDD" id="cd06464">
    <property type="entry name" value="ACD_sHsps-like"/>
    <property type="match status" value="1"/>
</dbReference>
<evidence type="ECO:0000256" key="1">
    <source>
        <dbReference type="PROSITE-ProRule" id="PRU00285"/>
    </source>
</evidence>
<reference evidence="5 6" key="2">
    <citation type="submission" date="2020-02" db="EMBL/GenBank/DDBJ databases">
        <title>Genome sequences of Thiorhodococcus mannitoliphagus and Thiorhodococcus minor, purple sulfur photosynthetic bacteria in the gammaproteobacterial family, Chromatiaceae.</title>
        <authorList>
            <person name="Aviles F.A."/>
            <person name="Meyer T.E."/>
            <person name="Kyndt J.A."/>
        </authorList>
    </citation>
    <scope>NUCLEOTIDE SEQUENCE [LARGE SCALE GENOMIC DNA]</scope>
    <source>
        <strain evidence="5 6">DSM 18266</strain>
    </source>
</reference>
<dbReference type="Proteomes" id="UP000471640">
    <property type="component" value="Unassembled WGS sequence"/>
</dbReference>
<gene>
    <name evidence="5" type="ORF">G3480_15640</name>
</gene>
<keyword evidence="6" id="KW-1185">Reference proteome</keyword>
<name>A0A6P1DYD3_9GAMM</name>
<sequence>MFTRSLWSATLLAAVPALAFAWSPPYAPEAPVPGPYYGYPGGYPGAYPQPYAMPAAPEYPGGWMRDPYAAPPPPPPVVERQPAAEAPQAPGPDWRGYGRPLSALPMIPHLDVSRQMDGDAYLIDIRVQNIEPDQVKIQPTRRGLVISYSKSAQVDREDRLPGGEGYRRSYSISRGVTTRRIGLPADAKLDAMEREESDGRIRLRIPRAAVSQPGAW</sequence>
<evidence type="ECO:0000256" key="3">
    <source>
        <dbReference type="SAM" id="SignalP"/>
    </source>
</evidence>
<comment type="caution">
    <text evidence="5">The sequence shown here is derived from an EMBL/GenBank/DDBJ whole genome shotgun (WGS) entry which is preliminary data.</text>
</comment>
<feature type="chain" id="PRO_5027021924" evidence="3">
    <location>
        <begin position="22"/>
        <end position="216"/>
    </location>
</feature>
<evidence type="ECO:0000313" key="5">
    <source>
        <dbReference type="EMBL" id="NEX21726.1"/>
    </source>
</evidence>
<feature type="compositionally biased region" description="Low complexity" evidence="2">
    <location>
        <begin position="78"/>
        <end position="92"/>
    </location>
</feature>
<dbReference type="InterPro" id="IPR008978">
    <property type="entry name" value="HSP20-like_chaperone"/>
</dbReference>
<evidence type="ECO:0000256" key="2">
    <source>
        <dbReference type="SAM" id="MobiDB-lite"/>
    </source>
</evidence>
<feature type="signal peptide" evidence="3">
    <location>
        <begin position="1"/>
        <end position="21"/>
    </location>
</feature>
<reference evidence="6" key="1">
    <citation type="journal article" date="2020" name="Microbiol. Resour. Announc.">
        <title>Draft Genome Sequences of Thiorhodococcus mannitoliphagus and Thiorhodococcus minor, Purple Sulfur Photosynthetic Bacteria in the Gammaproteobacterial Family Chromatiaceae.</title>
        <authorList>
            <person name="Aviles F.A."/>
            <person name="Meyer T.E."/>
            <person name="Kyndt J.A."/>
        </authorList>
    </citation>
    <scope>NUCLEOTIDE SEQUENCE [LARGE SCALE GENOMIC DNA]</scope>
    <source>
        <strain evidence="6">DSM 18266</strain>
    </source>
</reference>
<dbReference type="SUPFAM" id="SSF49764">
    <property type="entry name" value="HSP20-like chaperones"/>
    <property type="match status" value="1"/>
</dbReference>
<feature type="domain" description="SHSP" evidence="4">
    <location>
        <begin position="101"/>
        <end position="216"/>
    </location>
</feature>
<dbReference type="RefSeq" id="WP_164654828.1">
    <property type="nucleotide sequence ID" value="NZ_JAAIJR010000066.1"/>
</dbReference>
<dbReference type="PROSITE" id="PS01031">
    <property type="entry name" value="SHSP"/>
    <property type="match status" value="1"/>
</dbReference>
<dbReference type="AlphaFoldDB" id="A0A6P1DYD3"/>
<dbReference type="EMBL" id="JAAIJR010000066">
    <property type="protein sequence ID" value="NEX21726.1"/>
    <property type="molecule type" value="Genomic_DNA"/>
</dbReference>
<keyword evidence="3" id="KW-0732">Signal</keyword>
<dbReference type="Gene3D" id="2.60.40.790">
    <property type="match status" value="1"/>
</dbReference>
<dbReference type="InterPro" id="IPR002068">
    <property type="entry name" value="A-crystallin/Hsp20_dom"/>
</dbReference>
<organism evidence="5 6">
    <name type="scientific">Thiorhodococcus mannitoliphagus</name>
    <dbReference type="NCBI Taxonomy" id="329406"/>
    <lineage>
        <taxon>Bacteria</taxon>
        <taxon>Pseudomonadati</taxon>
        <taxon>Pseudomonadota</taxon>
        <taxon>Gammaproteobacteria</taxon>
        <taxon>Chromatiales</taxon>
        <taxon>Chromatiaceae</taxon>
        <taxon>Thiorhodococcus</taxon>
    </lineage>
</organism>
<evidence type="ECO:0000313" key="6">
    <source>
        <dbReference type="Proteomes" id="UP000471640"/>
    </source>
</evidence>
<proteinExistence type="inferred from homology"/>
<accession>A0A6P1DYD3</accession>
<evidence type="ECO:0000259" key="4">
    <source>
        <dbReference type="PROSITE" id="PS01031"/>
    </source>
</evidence>
<comment type="similarity">
    <text evidence="1">Belongs to the small heat shock protein (HSP20) family.</text>
</comment>
<feature type="region of interest" description="Disordered" evidence="2">
    <location>
        <begin position="70"/>
        <end position="95"/>
    </location>
</feature>
<protein>
    <submittedName>
        <fullName evidence="5">Hsp20/alpha crystallin family protein</fullName>
    </submittedName>
</protein>